<feature type="signal peptide" evidence="1">
    <location>
        <begin position="1"/>
        <end position="20"/>
    </location>
</feature>
<accession>A0A6A4IAH5</accession>
<keyword evidence="3" id="KW-1185">Reference proteome</keyword>
<keyword evidence="1" id="KW-0732">Signal</keyword>
<dbReference type="Proteomes" id="UP000799118">
    <property type="component" value="Unassembled WGS sequence"/>
</dbReference>
<gene>
    <name evidence="2" type="ORF">BT96DRAFT_986278</name>
</gene>
<reference evidence="2" key="1">
    <citation type="journal article" date="2019" name="Environ. Microbiol.">
        <title>Fungal ecological strategies reflected in gene transcription - a case study of two litter decomposers.</title>
        <authorList>
            <person name="Barbi F."/>
            <person name="Kohler A."/>
            <person name="Barry K."/>
            <person name="Baskaran P."/>
            <person name="Daum C."/>
            <person name="Fauchery L."/>
            <person name="Ihrmark K."/>
            <person name="Kuo A."/>
            <person name="LaButti K."/>
            <person name="Lipzen A."/>
            <person name="Morin E."/>
            <person name="Grigoriev I.V."/>
            <person name="Henrissat B."/>
            <person name="Lindahl B."/>
            <person name="Martin F."/>
        </authorList>
    </citation>
    <scope>NUCLEOTIDE SEQUENCE</scope>
    <source>
        <strain evidence="2">JB14</strain>
    </source>
</reference>
<evidence type="ECO:0000256" key="1">
    <source>
        <dbReference type="SAM" id="SignalP"/>
    </source>
</evidence>
<evidence type="ECO:0000313" key="3">
    <source>
        <dbReference type="Proteomes" id="UP000799118"/>
    </source>
</evidence>
<dbReference type="AlphaFoldDB" id="A0A6A4IAH5"/>
<organism evidence="2 3">
    <name type="scientific">Gymnopus androsaceus JB14</name>
    <dbReference type="NCBI Taxonomy" id="1447944"/>
    <lineage>
        <taxon>Eukaryota</taxon>
        <taxon>Fungi</taxon>
        <taxon>Dikarya</taxon>
        <taxon>Basidiomycota</taxon>
        <taxon>Agaricomycotina</taxon>
        <taxon>Agaricomycetes</taxon>
        <taxon>Agaricomycetidae</taxon>
        <taxon>Agaricales</taxon>
        <taxon>Marasmiineae</taxon>
        <taxon>Omphalotaceae</taxon>
        <taxon>Gymnopus</taxon>
    </lineage>
</organism>
<protein>
    <submittedName>
        <fullName evidence="2">Uncharacterized protein</fullName>
    </submittedName>
</protein>
<evidence type="ECO:0000313" key="2">
    <source>
        <dbReference type="EMBL" id="KAE9407621.1"/>
    </source>
</evidence>
<proteinExistence type="predicted"/>
<name>A0A6A4IAH5_9AGAR</name>
<dbReference type="EMBL" id="ML769394">
    <property type="protein sequence ID" value="KAE9407621.1"/>
    <property type="molecule type" value="Genomic_DNA"/>
</dbReference>
<dbReference type="OrthoDB" id="3253623at2759"/>
<feature type="chain" id="PRO_5025604354" evidence="1">
    <location>
        <begin position="21"/>
        <end position="149"/>
    </location>
</feature>
<sequence length="149" mass="16527">MLSRSLVWMVTFGLYATCPAFNFTNKAHPLAGKKDFYKYPESCTNDIIGENGISKCGANLLKHWRNGTVQPIKPYLVNSLPDYIAHCLSDPTYLNQSTKATDDALHSIKTSESETSVKNVFEAAFIKDFKGPNGKGHSASEWQTVTYLA</sequence>